<feature type="signal peptide" evidence="1">
    <location>
        <begin position="1"/>
        <end position="20"/>
    </location>
</feature>
<dbReference type="InterPro" id="IPR025737">
    <property type="entry name" value="FApF"/>
</dbReference>
<evidence type="ECO:0000256" key="1">
    <source>
        <dbReference type="SAM" id="SignalP"/>
    </source>
</evidence>
<dbReference type="RefSeq" id="WP_303491942.1">
    <property type="nucleotide sequence ID" value="NZ_JAUOPB010000004.1"/>
</dbReference>
<dbReference type="Pfam" id="PF13557">
    <property type="entry name" value="Phenol_MetA_deg"/>
    <property type="match status" value="1"/>
</dbReference>
<dbReference type="Proteomes" id="UP001169760">
    <property type="component" value="Unassembled WGS sequence"/>
</dbReference>
<organism evidence="2 3">
    <name type="scientific">Saccharophagus degradans</name>
    <dbReference type="NCBI Taxonomy" id="86304"/>
    <lineage>
        <taxon>Bacteria</taxon>
        <taxon>Pseudomonadati</taxon>
        <taxon>Pseudomonadota</taxon>
        <taxon>Gammaproteobacteria</taxon>
        <taxon>Cellvibrionales</taxon>
        <taxon>Cellvibrionaceae</taxon>
        <taxon>Saccharophagus</taxon>
    </lineage>
</organism>
<proteinExistence type="predicted"/>
<gene>
    <name evidence="2" type="ORF">Q4521_06475</name>
</gene>
<reference evidence="2" key="1">
    <citation type="submission" date="2023-07" db="EMBL/GenBank/DDBJ databases">
        <title>Genome content predicts the carbon catabolic preferences of heterotrophic bacteria.</title>
        <authorList>
            <person name="Gralka M."/>
        </authorList>
    </citation>
    <scope>NUCLEOTIDE SEQUENCE</scope>
    <source>
        <strain evidence="2">I3M17_2</strain>
    </source>
</reference>
<protein>
    <submittedName>
        <fullName evidence="2">Transporter</fullName>
    </submittedName>
</protein>
<accession>A0AAW7X661</accession>
<dbReference type="AlphaFoldDB" id="A0AAW7X661"/>
<dbReference type="EMBL" id="JAUOPB010000004">
    <property type="protein sequence ID" value="MDO6422111.1"/>
    <property type="molecule type" value="Genomic_DNA"/>
</dbReference>
<comment type="caution">
    <text evidence="2">The sequence shown here is derived from an EMBL/GenBank/DDBJ whole genome shotgun (WGS) entry which is preliminary data.</text>
</comment>
<feature type="chain" id="PRO_5043476895" evidence="1">
    <location>
        <begin position="21"/>
        <end position="355"/>
    </location>
</feature>
<keyword evidence="1" id="KW-0732">Signal</keyword>
<sequence>MKIKLIACIALLHSASLVNAHESAPRADSHAPIGIMGDHMHKQGEWMVSYRYMSMTMSGNLLGDSSISDDEIVTTQPNPYAAMPMMPPTLRVVPQEMTTAMHMVGVMYAPTDDITLMAMFNYLDKTMQLKTYQGMMGTTELGYFDSASSGMGDTKLGLMYRLFDDATHHLHANLSVSLPTGAIDKTGEVLTPMNMRMQTRLPYPMQLGSGTVDWQPGITYTGKAGDVTWGTQYMLTLRNSENDEGYQLGNEQKLNAWGQYAISHSVSVGAGGEYFSSDAISGMDDEIMLPVQTANPANYGRDVINAKVSLNWVGQTGLLRDHRLAVEYSVPMKQDVNGLQMEMDSMFTFGYQKAF</sequence>
<evidence type="ECO:0000313" key="3">
    <source>
        <dbReference type="Proteomes" id="UP001169760"/>
    </source>
</evidence>
<name>A0AAW7X661_9GAMM</name>
<evidence type="ECO:0000313" key="2">
    <source>
        <dbReference type="EMBL" id="MDO6422111.1"/>
    </source>
</evidence>